<accession>A0ABP7E948</accession>
<dbReference type="PANTHER" id="PTHR10000">
    <property type="entry name" value="PHOSPHOSERINE PHOSPHATASE"/>
    <property type="match status" value="1"/>
</dbReference>
<keyword evidence="1" id="KW-0378">Hydrolase</keyword>
<dbReference type="InterPro" id="IPR036412">
    <property type="entry name" value="HAD-like_sf"/>
</dbReference>
<name>A0ABP7E948_9STAP</name>
<keyword evidence="2" id="KW-1185">Reference proteome</keyword>
<dbReference type="EMBL" id="BAABCK010000011">
    <property type="protein sequence ID" value="GAA3715919.1"/>
    <property type="molecule type" value="Genomic_DNA"/>
</dbReference>
<proteinExistence type="predicted"/>
<gene>
    <name evidence="1" type="ORF">GCM10022378_02820</name>
</gene>
<dbReference type="Gene3D" id="3.30.1240.10">
    <property type="match status" value="1"/>
</dbReference>
<reference evidence="2" key="1">
    <citation type="journal article" date="2019" name="Int. J. Syst. Evol. Microbiol.">
        <title>The Global Catalogue of Microorganisms (GCM) 10K type strain sequencing project: providing services to taxonomists for standard genome sequencing and annotation.</title>
        <authorList>
            <consortium name="The Broad Institute Genomics Platform"/>
            <consortium name="The Broad Institute Genome Sequencing Center for Infectious Disease"/>
            <person name="Wu L."/>
            <person name="Ma J."/>
        </authorList>
    </citation>
    <scope>NUCLEOTIDE SEQUENCE [LARGE SCALE GENOMIC DNA]</scope>
    <source>
        <strain evidence="2">JCM 16981</strain>
    </source>
</reference>
<comment type="caution">
    <text evidence="1">The sequence shown here is derived from an EMBL/GenBank/DDBJ whole genome shotgun (WGS) entry which is preliminary data.</text>
</comment>
<dbReference type="GO" id="GO:0016787">
    <property type="term" value="F:hydrolase activity"/>
    <property type="evidence" value="ECO:0007669"/>
    <property type="project" value="UniProtKB-KW"/>
</dbReference>
<dbReference type="NCBIfam" id="TIGR01484">
    <property type="entry name" value="HAD-SF-IIB"/>
    <property type="match status" value="1"/>
</dbReference>
<protein>
    <submittedName>
        <fullName evidence="1">Cof-type HAD-IIB family hydrolase</fullName>
    </submittedName>
</protein>
<dbReference type="Pfam" id="PF08282">
    <property type="entry name" value="Hydrolase_3"/>
    <property type="match status" value="1"/>
</dbReference>
<dbReference type="PANTHER" id="PTHR10000:SF55">
    <property type="entry name" value="5-AMINO-6-(5-PHOSPHO-D-RIBITYLAMINO)URACIL PHOSPHATASE YCSE"/>
    <property type="match status" value="1"/>
</dbReference>
<evidence type="ECO:0000313" key="2">
    <source>
        <dbReference type="Proteomes" id="UP001500920"/>
    </source>
</evidence>
<dbReference type="InterPro" id="IPR023214">
    <property type="entry name" value="HAD_sf"/>
</dbReference>
<sequence>MKALVLDMDGTILDHSGRFPRSLVAVLAALKERGMLIFFATGRTHHEITKITPEDCPLDGYVAASGMGVYVDGQLIDSASFDPDFVADMIAAARRREIYYEIHTLENSSRTLLEDKEYSAADISQPQPETMKHFEYLYAQKTLESTVQWVPTLSLEHVVKIFFFSTDTHKIASWYDHLKTHQDESDYALYTTSVHNAEIMLKGRDKATGLETLMIRYGLSYEDVHVVGDSMNDLPLFDKAGKRTAMKNSVPSILEAADDITEYTCDEDGLSRYLASVYL</sequence>
<dbReference type="RefSeq" id="WP_344700837.1">
    <property type="nucleotide sequence ID" value="NZ_BAABCK010000011.1"/>
</dbReference>
<dbReference type="Gene3D" id="3.40.50.1000">
    <property type="entry name" value="HAD superfamily/HAD-like"/>
    <property type="match status" value="1"/>
</dbReference>
<dbReference type="SUPFAM" id="SSF56784">
    <property type="entry name" value="HAD-like"/>
    <property type="match status" value="1"/>
</dbReference>
<dbReference type="Proteomes" id="UP001500920">
    <property type="component" value="Unassembled WGS sequence"/>
</dbReference>
<evidence type="ECO:0000313" key="1">
    <source>
        <dbReference type="EMBL" id="GAA3715919.1"/>
    </source>
</evidence>
<dbReference type="InterPro" id="IPR006379">
    <property type="entry name" value="HAD-SF_hydro_IIB"/>
</dbReference>
<organism evidence="1 2">
    <name type="scientific">Salinicoccus jeotgali</name>
    <dbReference type="NCBI Taxonomy" id="381634"/>
    <lineage>
        <taxon>Bacteria</taxon>
        <taxon>Bacillati</taxon>
        <taxon>Bacillota</taxon>
        <taxon>Bacilli</taxon>
        <taxon>Bacillales</taxon>
        <taxon>Staphylococcaceae</taxon>
        <taxon>Salinicoccus</taxon>
    </lineage>
</organism>